<reference evidence="3" key="1">
    <citation type="submission" date="2016-10" db="EMBL/GenBank/DDBJ databases">
        <authorList>
            <person name="Varghese N."/>
            <person name="Submissions S."/>
        </authorList>
    </citation>
    <scope>NUCLEOTIDE SEQUENCE [LARGE SCALE GENOMIC DNA]</scope>
    <source>
        <strain evidence="3">CGMCC 4.7047</strain>
    </source>
</reference>
<protein>
    <submittedName>
        <fullName evidence="2">Predicted regulator of Ras-like GTPase activity, Roadblock/LC7/MglB family</fullName>
    </submittedName>
</protein>
<feature type="domain" description="Roadblock/LAMTOR2" evidence="1">
    <location>
        <begin position="20"/>
        <end position="110"/>
    </location>
</feature>
<sequence>MTAPGADARHGTPQDGERLDGVLDEFVGKVAGMRHALILSADGLARGASRALSREDSEQLAAVASGFHSLARGVGTHFNTGGVRQTLVELDDAFLFVAAAGQGSALAVFADIEADIGQIGYEMTLLIKRVGAQLGIAARGGPAGES</sequence>
<keyword evidence="3" id="KW-1185">Reference proteome</keyword>
<accession>A0A1I6QLG1</accession>
<evidence type="ECO:0000259" key="1">
    <source>
        <dbReference type="SMART" id="SM00960"/>
    </source>
</evidence>
<gene>
    <name evidence="2" type="ORF">SAMN05444716_102100</name>
</gene>
<dbReference type="Gene3D" id="3.30.450.30">
    <property type="entry name" value="Dynein light chain 2a, cytoplasmic"/>
    <property type="match status" value="1"/>
</dbReference>
<dbReference type="InterPro" id="IPR004942">
    <property type="entry name" value="Roadblock/LAMTOR2_dom"/>
</dbReference>
<name>A0A1I6QLG1_9ACTN</name>
<dbReference type="Proteomes" id="UP000198873">
    <property type="component" value="Unassembled WGS sequence"/>
</dbReference>
<dbReference type="InterPro" id="IPR053141">
    <property type="entry name" value="Mycobact_SerProt_Inhib_Rv3364c"/>
</dbReference>
<organism evidence="2 3">
    <name type="scientific">Streptomyces harbinensis</name>
    <dbReference type="NCBI Taxonomy" id="1176198"/>
    <lineage>
        <taxon>Bacteria</taxon>
        <taxon>Bacillati</taxon>
        <taxon>Actinomycetota</taxon>
        <taxon>Actinomycetes</taxon>
        <taxon>Kitasatosporales</taxon>
        <taxon>Streptomycetaceae</taxon>
        <taxon>Streptomyces</taxon>
    </lineage>
</organism>
<dbReference type="PANTHER" id="PTHR36222">
    <property type="entry name" value="SERINE PROTEASE INHIBITOR RV3364C"/>
    <property type="match status" value="1"/>
</dbReference>
<dbReference type="EMBL" id="FPAB01000002">
    <property type="protein sequence ID" value="SFS53088.1"/>
    <property type="molecule type" value="Genomic_DNA"/>
</dbReference>
<evidence type="ECO:0000313" key="2">
    <source>
        <dbReference type="EMBL" id="SFS53088.1"/>
    </source>
</evidence>
<dbReference type="SUPFAM" id="SSF103196">
    <property type="entry name" value="Roadblock/LC7 domain"/>
    <property type="match status" value="1"/>
</dbReference>
<dbReference type="AlphaFoldDB" id="A0A1I6QLG1"/>
<dbReference type="SMART" id="SM00960">
    <property type="entry name" value="Robl_LC7"/>
    <property type="match status" value="1"/>
</dbReference>
<proteinExistence type="predicted"/>
<dbReference type="STRING" id="1176198.SAMN05444716_102100"/>
<dbReference type="PANTHER" id="PTHR36222:SF1">
    <property type="entry name" value="SERINE PROTEASE INHIBITOR RV3364C"/>
    <property type="match status" value="1"/>
</dbReference>
<dbReference type="Pfam" id="PF03259">
    <property type="entry name" value="Robl_LC7"/>
    <property type="match status" value="1"/>
</dbReference>
<evidence type="ECO:0000313" key="3">
    <source>
        <dbReference type="Proteomes" id="UP000198873"/>
    </source>
</evidence>
<dbReference type="RefSeq" id="WP_019434551.1">
    <property type="nucleotide sequence ID" value="NZ_CP054938.1"/>
</dbReference>